<evidence type="ECO:0000313" key="1">
    <source>
        <dbReference type="EMBL" id="MFI7441781.1"/>
    </source>
</evidence>
<name>A0ABW8A4S1_9ACTN</name>
<dbReference type="InterPro" id="IPR036038">
    <property type="entry name" value="Aminotransferase-like"/>
</dbReference>
<accession>A0ABW8A4S1</accession>
<evidence type="ECO:0000313" key="2">
    <source>
        <dbReference type="Proteomes" id="UP001612928"/>
    </source>
</evidence>
<dbReference type="RefSeq" id="WP_101782766.1">
    <property type="nucleotide sequence ID" value="NZ_JBITMB010000004.1"/>
</dbReference>
<dbReference type="Gene3D" id="3.20.10.10">
    <property type="entry name" value="D-amino Acid Aminotransferase, subunit A, domain 2"/>
    <property type="match status" value="1"/>
</dbReference>
<protein>
    <submittedName>
        <fullName evidence="1">Aminotransferase class IV</fullName>
    </submittedName>
</protein>
<reference evidence="1 2" key="1">
    <citation type="submission" date="2024-10" db="EMBL/GenBank/DDBJ databases">
        <title>The Natural Products Discovery Center: Release of the First 8490 Sequenced Strains for Exploring Actinobacteria Biosynthetic Diversity.</title>
        <authorList>
            <person name="Kalkreuter E."/>
            <person name="Kautsar S.A."/>
            <person name="Yang D."/>
            <person name="Bader C.D."/>
            <person name="Teijaro C.N."/>
            <person name="Fluegel L."/>
            <person name="Davis C.M."/>
            <person name="Simpson J.R."/>
            <person name="Lauterbach L."/>
            <person name="Steele A.D."/>
            <person name="Gui C."/>
            <person name="Meng S."/>
            <person name="Li G."/>
            <person name="Viehrig K."/>
            <person name="Ye F."/>
            <person name="Su P."/>
            <person name="Kiefer A.F."/>
            <person name="Nichols A."/>
            <person name="Cepeda A.J."/>
            <person name="Yan W."/>
            <person name="Fan B."/>
            <person name="Jiang Y."/>
            <person name="Adhikari A."/>
            <person name="Zheng C.-J."/>
            <person name="Schuster L."/>
            <person name="Cowan T.M."/>
            <person name="Smanski M.J."/>
            <person name="Chevrette M.G."/>
            <person name="De Carvalho L.P.S."/>
            <person name="Shen B."/>
        </authorList>
    </citation>
    <scope>NUCLEOTIDE SEQUENCE [LARGE SCALE GENOMIC DNA]</scope>
    <source>
        <strain evidence="1 2">NPDC049503</strain>
    </source>
</reference>
<keyword evidence="1" id="KW-0808">Transferase</keyword>
<gene>
    <name evidence="1" type="ORF">ACIBP5_17625</name>
</gene>
<dbReference type="InterPro" id="IPR043132">
    <property type="entry name" value="BCAT-like_C"/>
</dbReference>
<dbReference type="NCBIfam" id="NF006734">
    <property type="entry name" value="PRK09266.1"/>
    <property type="match status" value="1"/>
</dbReference>
<keyword evidence="2" id="KW-1185">Reference proteome</keyword>
<dbReference type="InterPro" id="IPR001544">
    <property type="entry name" value="Aminotrans_IV"/>
</dbReference>
<comment type="caution">
    <text evidence="1">The sequence shown here is derived from an EMBL/GenBank/DDBJ whole genome shotgun (WGS) entry which is preliminary data.</text>
</comment>
<dbReference type="Pfam" id="PF01063">
    <property type="entry name" value="Aminotran_4"/>
    <property type="match status" value="1"/>
</dbReference>
<sequence length="249" mass="26731">MDHVVIDGRPGGAEDLGLAMAARYGHFTAMQVRGGRVRGLDLHLDRLTGATRELFGASLDRDLVLASVRRVLGGAADASVRVYVVERAGVRVIATAAPPHEWPREPLSLLSVPYARFLPHLKHLGGFPQAHLGRLAAGRGFDDALLVGADGLISEGTIANLGCFDGERVVWPQAPMLRGVSMGLLERALPGEHRPLRVADLAARPLVFLSNSWGVVPVGRVDDLALKVDEDAWSRLAATFDALPWDPIV</sequence>
<organism evidence="1 2">
    <name type="scientific">Nonomuraea indica</name>
    <dbReference type="NCBI Taxonomy" id="1581193"/>
    <lineage>
        <taxon>Bacteria</taxon>
        <taxon>Bacillati</taxon>
        <taxon>Actinomycetota</taxon>
        <taxon>Actinomycetes</taxon>
        <taxon>Streptosporangiales</taxon>
        <taxon>Streptosporangiaceae</taxon>
        <taxon>Nonomuraea</taxon>
    </lineage>
</organism>
<keyword evidence="1" id="KW-0032">Aminotransferase</keyword>
<dbReference type="InterPro" id="IPR043131">
    <property type="entry name" value="BCAT-like_N"/>
</dbReference>
<dbReference type="SUPFAM" id="SSF56752">
    <property type="entry name" value="D-aminoacid aminotransferase-like PLP-dependent enzymes"/>
    <property type="match status" value="1"/>
</dbReference>
<dbReference type="Gene3D" id="3.30.470.10">
    <property type="match status" value="1"/>
</dbReference>
<dbReference type="Proteomes" id="UP001612928">
    <property type="component" value="Unassembled WGS sequence"/>
</dbReference>
<dbReference type="EMBL" id="JBITMB010000004">
    <property type="protein sequence ID" value="MFI7441781.1"/>
    <property type="molecule type" value="Genomic_DNA"/>
</dbReference>
<proteinExistence type="predicted"/>
<dbReference type="GO" id="GO:0008483">
    <property type="term" value="F:transaminase activity"/>
    <property type="evidence" value="ECO:0007669"/>
    <property type="project" value="UniProtKB-KW"/>
</dbReference>